<dbReference type="AlphaFoldDB" id="A0A174HMP4"/>
<evidence type="ECO:0000313" key="4">
    <source>
        <dbReference type="EMBL" id="RGM03071.1"/>
    </source>
</evidence>
<evidence type="ECO:0000313" key="3">
    <source>
        <dbReference type="EMBL" id="RGD69416.1"/>
    </source>
</evidence>
<dbReference type="Proteomes" id="UP000095651">
    <property type="component" value="Unassembled WGS sequence"/>
</dbReference>
<evidence type="ECO:0000313" key="5">
    <source>
        <dbReference type="Proteomes" id="UP000095651"/>
    </source>
</evidence>
<evidence type="ECO:0000313" key="2">
    <source>
        <dbReference type="EMBL" id="CUO76232.1"/>
    </source>
</evidence>
<keyword evidence="1" id="KW-0175">Coiled coil</keyword>
<reference evidence="6 7" key="2">
    <citation type="submission" date="2018-08" db="EMBL/GenBank/DDBJ databases">
        <title>A genome reference for cultivated species of the human gut microbiota.</title>
        <authorList>
            <person name="Zou Y."/>
            <person name="Xue W."/>
            <person name="Luo G."/>
        </authorList>
    </citation>
    <scope>NUCLEOTIDE SEQUENCE [LARGE SCALE GENOMIC DNA]</scope>
    <source>
        <strain evidence="3 6">AF19-13AC</strain>
        <strain evidence="4 7">TF05-11AC</strain>
    </source>
</reference>
<evidence type="ECO:0000256" key="1">
    <source>
        <dbReference type="SAM" id="Coils"/>
    </source>
</evidence>
<dbReference type="EMBL" id="QTJW01000011">
    <property type="protein sequence ID" value="RGD69416.1"/>
    <property type="molecule type" value="Genomic_DNA"/>
</dbReference>
<dbReference type="Proteomes" id="UP000261257">
    <property type="component" value="Unassembled WGS sequence"/>
</dbReference>
<name>A0A174HMP4_9FIRM</name>
<dbReference type="EMBL" id="QSSQ01000016">
    <property type="protein sequence ID" value="RGM03071.1"/>
    <property type="molecule type" value="Genomic_DNA"/>
</dbReference>
<protein>
    <submittedName>
        <fullName evidence="3">ATPase</fullName>
    </submittedName>
</protein>
<dbReference type="EMBL" id="CYZE01000011">
    <property type="protein sequence ID" value="CUO76232.1"/>
    <property type="molecule type" value="Genomic_DNA"/>
</dbReference>
<feature type="coiled-coil region" evidence="1">
    <location>
        <begin position="19"/>
        <end position="84"/>
    </location>
</feature>
<accession>A0A174HMP4</accession>
<organism evidence="2 5">
    <name type="scientific">Hungatella hathewayi</name>
    <dbReference type="NCBI Taxonomy" id="154046"/>
    <lineage>
        <taxon>Bacteria</taxon>
        <taxon>Bacillati</taxon>
        <taxon>Bacillota</taxon>
        <taxon>Clostridia</taxon>
        <taxon>Lachnospirales</taxon>
        <taxon>Lachnospiraceae</taxon>
        <taxon>Hungatella</taxon>
    </lineage>
</organism>
<evidence type="ECO:0000313" key="6">
    <source>
        <dbReference type="Proteomes" id="UP000261023"/>
    </source>
</evidence>
<proteinExistence type="predicted"/>
<evidence type="ECO:0000313" key="7">
    <source>
        <dbReference type="Proteomes" id="UP000261257"/>
    </source>
</evidence>
<dbReference type="OrthoDB" id="1910836at2"/>
<sequence length="103" mass="12342">MDTVIEKISEIESAATSIMEDANERKKAFAKEMEERTAAFDAQLEAETNKRIEELRARMEIEMNERLEKQRNDSQNVLRAMEQRYQEHHRSYVEELFKKMTKE</sequence>
<dbReference type="Proteomes" id="UP000261023">
    <property type="component" value="Unassembled WGS sequence"/>
</dbReference>
<gene>
    <name evidence="3" type="ORF">DWX31_17660</name>
    <name evidence="4" type="ORF">DXC39_16405</name>
    <name evidence="2" type="ORF">ERS852407_03872</name>
</gene>
<reference evidence="2 5" key="1">
    <citation type="submission" date="2015-09" db="EMBL/GenBank/DDBJ databases">
        <authorList>
            <consortium name="Pathogen Informatics"/>
        </authorList>
    </citation>
    <scope>NUCLEOTIDE SEQUENCE [LARGE SCALE GENOMIC DNA]</scope>
    <source>
        <strain evidence="2 5">2789STDY5608850</strain>
    </source>
</reference>
<dbReference type="RefSeq" id="WP_025531255.1">
    <property type="nucleotide sequence ID" value="NZ_CABIXC010000011.1"/>
</dbReference>